<protein>
    <submittedName>
        <fullName evidence="1">Uncharacterized protein</fullName>
    </submittedName>
</protein>
<name>A0A182MTD1_9DIPT</name>
<reference evidence="2" key="1">
    <citation type="submission" date="2013-09" db="EMBL/GenBank/DDBJ databases">
        <title>The Genome Sequence of Anopheles culicifacies species A.</title>
        <authorList>
            <consortium name="The Broad Institute Genomics Platform"/>
            <person name="Neafsey D.E."/>
            <person name="Besansky N."/>
            <person name="Howell P."/>
            <person name="Walton C."/>
            <person name="Young S.K."/>
            <person name="Zeng Q."/>
            <person name="Gargeya S."/>
            <person name="Fitzgerald M."/>
            <person name="Haas B."/>
            <person name="Abouelleil A."/>
            <person name="Allen A.W."/>
            <person name="Alvarado L."/>
            <person name="Arachchi H.M."/>
            <person name="Berlin A.M."/>
            <person name="Chapman S.B."/>
            <person name="Gainer-Dewar J."/>
            <person name="Goldberg J."/>
            <person name="Griggs A."/>
            <person name="Gujja S."/>
            <person name="Hansen M."/>
            <person name="Howarth C."/>
            <person name="Imamovic A."/>
            <person name="Ireland A."/>
            <person name="Larimer J."/>
            <person name="McCowan C."/>
            <person name="Murphy C."/>
            <person name="Pearson M."/>
            <person name="Poon T.W."/>
            <person name="Priest M."/>
            <person name="Roberts A."/>
            <person name="Saif S."/>
            <person name="Shea T."/>
            <person name="Sisk P."/>
            <person name="Sykes S."/>
            <person name="Wortman J."/>
            <person name="Nusbaum C."/>
            <person name="Birren B."/>
        </authorList>
    </citation>
    <scope>NUCLEOTIDE SEQUENCE [LARGE SCALE GENOMIC DNA]</scope>
    <source>
        <strain evidence="2">A-37</strain>
    </source>
</reference>
<dbReference type="VEuPathDB" id="VectorBase:ACUA025816"/>
<sequence length="234" mass="26607">MSEIVQLEDDVEETEDNYETTMEDNLAEASSDYSVSYDVTNGKLEEDTSDVLYHEQNNVDGKADAEISLEQRYENEKRKSILLYELNEKLERDLQQHKAEIQENGDTIVSGEVEGTKETLSGTTLRESKILTFKKLPAKDAAGQCDPLYNPTGITASDNHSESFQFMTSSIKKMQSVIENIANQSERRYSGFGDFMVRELNEMDELTSMRLINEITSMLKKEGDVIRNSRDNAK</sequence>
<dbReference type="STRING" id="139723.A0A182MTD1"/>
<keyword evidence="2" id="KW-1185">Reference proteome</keyword>
<dbReference type="EnsemblMetazoa" id="ACUA025816-RA">
    <property type="protein sequence ID" value="ACUA025816-PA"/>
    <property type="gene ID" value="ACUA025816"/>
</dbReference>
<reference evidence="1" key="2">
    <citation type="submission" date="2020-05" db="UniProtKB">
        <authorList>
            <consortium name="EnsemblMetazoa"/>
        </authorList>
    </citation>
    <scope>IDENTIFICATION</scope>
    <source>
        <strain evidence="1">A-37</strain>
    </source>
</reference>
<evidence type="ECO:0000313" key="2">
    <source>
        <dbReference type="Proteomes" id="UP000075883"/>
    </source>
</evidence>
<evidence type="ECO:0000313" key="1">
    <source>
        <dbReference type="EnsemblMetazoa" id="ACUA025816-PA"/>
    </source>
</evidence>
<organism evidence="1 2">
    <name type="scientific">Anopheles culicifacies</name>
    <dbReference type="NCBI Taxonomy" id="139723"/>
    <lineage>
        <taxon>Eukaryota</taxon>
        <taxon>Metazoa</taxon>
        <taxon>Ecdysozoa</taxon>
        <taxon>Arthropoda</taxon>
        <taxon>Hexapoda</taxon>
        <taxon>Insecta</taxon>
        <taxon>Pterygota</taxon>
        <taxon>Neoptera</taxon>
        <taxon>Endopterygota</taxon>
        <taxon>Diptera</taxon>
        <taxon>Nematocera</taxon>
        <taxon>Culicoidea</taxon>
        <taxon>Culicidae</taxon>
        <taxon>Anophelinae</taxon>
        <taxon>Anopheles</taxon>
        <taxon>culicifacies species complex</taxon>
    </lineage>
</organism>
<accession>A0A182MTD1</accession>
<proteinExistence type="predicted"/>
<dbReference type="EMBL" id="AXCM01000888">
    <property type="status" value="NOT_ANNOTATED_CDS"/>
    <property type="molecule type" value="Genomic_DNA"/>
</dbReference>
<dbReference type="AlphaFoldDB" id="A0A182MTD1"/>
<dbReference type="Proteomes" id="UP000075883">
    <property type="component" value="Unassembled WGS sequence"/>
</dbReference>